<dbReference type="RefSeq" id="WP_058380564.1">
    <property type="nucleotide sequence ID" value="NZ_CP013659.2"/>
</dbReference>
<dbReference type="CDD" id="cd02185">
    <property type="entry name" value="AroH"/>
    <property type="match status" value="1"/>
</dbReference>
<dbReference type="EC" id="5.4.99.5" evidence="1 3"/>
<dbReference type="KEGG" id="prt:AUC31_00695"/>
<dbReference type="AlphaFoldDB" id="A0A0U2XAM7"/>
<proteinExistence type="predicted"/>
<keyword evidence="5" id="KW-1185">Reference proteome</keyword>
<dbReference type="UniPathway" id="UPA00120">
    <property type="reaction ID" value="UER00203"/>
</dbReference>
<dbReference type="PIRSF" id="PIRSF005965">
    <property type="entry name" value="Chor_mut_AroH"/>
    <property type="match status" value="1"/>
</dbReference>
<dbReference type="Gene3D" id="3.30.1330.40">
    <property type="entry name" value="RutC-like"/>
    <property type="match status" value="1"/>
</dbReference>
<feature type="binding site" evidence="2">
    <location>
        <position position="89"/>
    </location>
    <ligand>
        <name>prephenate</name>
        <dbReference type="ChEBI" id="CHEBI:29934"/>
    </ligand>
</feature>
<dbReference type="Pfam" id="PF07736">
    <property type="entry name" value="CM_1"/>
    <property type="match status" value="1"/>
</dbReference>
<dbReference type="EMBL" id="CP013659">
    <property type="protein sequence ID" value="ALS73855.1"/>
    <property type="molecule type" value="Genomic_DNA"/>
</dbReference>
<reference evidence="4" key="1">
    <citation type="submission" date="2016-01" db="EMBL/GenBank/DDBJ databases">
        <title>Complete genome of Planococcus rifietoensis type strain M8.</title>
        <authorList>
            <person name="See-Too W.S."/>
        </authorList>
    </citation>
    <scope>NUCLEOTIDE SEQUENCE [LARGE SCALE GENOMIC DNA]</scope>
    <source>
        <strain evidence="4">M8</strain>
    </source>
</reference>
<dbReference type="PANTHER" id="PTHR21164:SF0">
    <property type="entry name" value="CHORISMATE MUTASE AROH"/>
    <property type="match status" value="1"/>
</dbReference>
<dbReference type="OrthoDB" id="9802232at2"/>
<keyword evidence="3" id="KW-0413">Isomerase</keyword>
<keyword evidence="2 3" id="KW-0057">Aromatic amino acid biosynthesis</keyword>
<name>A0A0U2XAM7_9BACL</name>
<feature type="binding site" evidence="2">
    <location>
        <position position="6"/>
    </location>
    <ligand>
        <name>prephenate</name>
        <dbReference type="ChEBI" id="CHEBI:29934"/>
    </ligand>
</feature>
<evidence type="ECO:0000256" key="2">
    <source>
        <dbReference type="PIRSR" id="PIRSR005965-1"/>
    </source>
</evidence>
<protein>
    <recommendedName>
        <fullName evidence="1 3">chorismate mutase</fullName>
        <ecNumber evidence="1 3">5.4.99.5</ecNumber>
    </recommendedName>
</protein>
<dbReference type="GO" id="GO:0009073">
    <property type="term" value="P:aromatic amino acid family biosynthetic process"/>
    <property type="evidence" value="ECO:0007669"/>
    <property type="project" value="UniProtKB-UniRule"/>
</dbReference>
<dbReference type="InterPro" id="IPR008243">
    <property type="entry name" value="Chorismate_mutase_AroH"/>
</dbReference>
<evidence type="ECO:0000256" key="1">
    <source>
        <dbReference type="NCBIfam" id="TIGR01796"/>
    </source>
</evidence>
<dbReference type="GO" id="GO:0008652">
    <property type="term" value="P:amino acid biosynthetic process"/>
    <property type="evidence" value="ECO:0007669"/>
    <property type="project" value="UniProtKB-UniRule"/>
</dbReference>
<dbReference type="GO" id="GO:0004106">
    <property type="term" value="F:chorismate mutase activity"/>
    <property type="evidence" value="ECO:0007669"/>
    <property type="project" value="UniProtKB-UniRule"/>
</dbReference>
<evidence type="ECO:0000313" key="5">
    <source>
        <dbReference type="Proteomes" id="UP000067683"/>
    </source>
</evidence>
<dbReference type="InterPro" id="IPR035959">
    <property type="entry name" value="RutC-like_sf"/>
</dbReference>
<sequence length="127" mass="14121">MIRGVRGAITITKDEAPEILEQTRRLVLEMAKENGIEPDEVASVIVSTTTDISAAFPAKAVRTIEGWTYVPVMCTHEMDIPGSMPLCIRVMMHVNTKLAQDKIQHIYMNDAVKLRPDLSQKSQVSQA</sequence>
<dbReference type="GO" id="GO:0046417">
    <property type="term" value="P:chorismate metabolic process"/>
    <property type="evidence" value="ECO:0007669"/>
    <property type="project" value="TreeGrafter"/>
</dbReference>
<dbReference type="Proteomes" id="UP000067683">
    <property type="component" value="Chromosome"/>
</dbReference>
<organism evidence="4 5">
    <name type="scientific">Planococcus rifietoensis</name>
    <dbReference type="NCBI Taxonomy" id="200991"/>
    <lineage>
        <taxon>Bacteria</taxon>
        <taxon>Bacillati</taxon>
        <taxon>Bacillota</taxon>
        <taxon>Bacilli</taxon>
        <taxon>Bacillales</taxon>
        <taxon>Caryophanaceae</taxon>
        <taxon>Planococcus</taxon>
    </lineage>
</organism>
<dbReference type="SUPFAM" id="SSF55298">
    <property type="entry name" value="YjgF-like"/>
    <property type="match status" value="1"/>
</dbReference>
<dbReference type="STRING" id="200991.AUC31_00695"/>
<dbReference type="PANTHER" id="PTHR21164">
    <property type="entry name" value="CHORISMATE MUTASE"/>
    <property type="match status" value="1"/>
</dbReference>
<feature type="binding site" evidence="2">
    <location>
        <position position="107"/>
    </location>
    <ligand>
        <name>prephenate</name>
        <dbReference type="ChEBI" id="CHEBI:29934"/>
    </ligand>
</feature>
<gene>
    <name evidence="4" type="ORF">AUC31_00695</name>
</gene>
<dbReference type="NCBIfam" id="TIGR01796">
    <property type="entry name" value="CM_mono_aroH"/>
    <property type="match status" value="1"/>
</dbReference>
<evidence type="ECO:0000313" key="4">
    <source>
        <dbReference type="EMBL" id="ALS73855.1"/>
    </source>
</evidence>
<keyword evidence="2 3" id="KW-0028">Amino-acid biosynthesis</keyword>
<comment type="catalytic activity">
    <reaction evidence="3">
        <text>chorismate = prephenate</text>
        <dbReference type="Rhea" id="RHEA:13897"/>
        <dbReference type="ChEBI" id="CHEBI:29748"/>
        <dbReference type="ChEBI" id="CHEBI:29934"/>
        <dbReference type="EC" id="5.4.99.5"/>
    </reaction>
</comment>
<accession>A0A0U2XAM7</accession>
<evidence type="ECO:0000256" key="3">
    <source>
        <dbReference type="PROSITE-ProRule" id="PRU00514"/>
    </source>
</evidence>
<dbReference type="PROSITE" id="PS51167">
    <property type="entry name" value="CHORISMATE_MUT_1"/>
    <property type="match status" value="1"/>
</dbReference>